<dbReference type="SUPFAM" id="SSF56219">
    <property type="entry name" value="DNase I-like"/>
    <property type="match status" value="1"/>
</dbReference>
<proteinExistence type="predicted"/>
<comment type="caution">
    <text evidence="1">The sequence shown here is derived from an EMBL/GenBank/DDBJ whole genome shotgun (WGS) entry which is preliminary data.</text>
</comment>
<dbReference type="PANTHER" id="PTHR35218">
    <property type="entry name" value="RNASE H DOMAIN-CONTAINING PROTEIN"/>
    <property type="match status" value="1"/>
</dbReference>
<dbReference type="PANTHER" id="PTHR35218:SF9">
    <property type="entry name" value="ENDONUCLEASE_EXONUCLEASE_PHOSPHATASE DOMAIN-CONTAINING PROTEIN"/>
    <property type="match status" value="1"/>
</dbReference>
<protein>
    <submittedName>
        <fullName evidence="1">BEACH domain-containing lvsC</fullName>
    </submittedName>
</protein>
<name>A0A5B6WV34_9ROSI</name>
<dbReference type="OrthoDB" id="1001815at2759"/>
<keyword evidence="2" id="KW-1185">Reference proteome</keyword>
<accession>A0A5B6WV34</accession>
<gene>
    <name evidence="1" type="ORF">EPI10_007212</name>
</gene>
<dbReference type="Gene3D" id="3.60.10.10">
    <property type="entry name" value="Endonuclease/exonuclease/phosphatase"/>
    <property type="match status" value="1"/>
</dbReference>
<organism evidence="1 2">
    <name type="scientific">Gossypium australe</name>
    <dbReference type="NCBI Taxonomy" id="47621"/>
    <lineage>
        <taxon>Eukaryota</taxon>
        <taxon>Viridiplantae</taxon>
        <taxon>Streptophyta</taxon>
        <taxon>Embryophyta</taxon>
        <taxon>Tracheophyta</taxon>
        <taxon>Spermatophyta</taxon>
        <taxon>Magnoliopsida</taxon>
        <taxon>eudicotyledons</taxon>
        <taxon>Gunneridae</taxon>
        <taxon>Pentapetalae</taxon>
        <taxon>rosids</taxon>
        <taxon>malvids</taxon>
        <taxon>Malvales</taxon>
        <taxon>Malvaceae</taxon>
        <taxon>Malvoideae</taxon>
        <taxon>Gossypium</taxon>
    </lineage>
</organism>
<evidence type="ECO:0000313" key="1">
    <source>
        <dbReference type="EMBL" id="KAA3485196.1"/>
    </source>
</evidence>
<reference evidence="2" key="1">
    <citation type="journal article" date="2019" name="Plant Biotechnol. J.">
        <title>Genome sequencing of the Australian wild diploid species Gossypium australe highlights disease resistance and delayed gland morphogenesis.</title>
        <authorList>
            <person name="Cai Y."/>
            <person name="Cai X."/>
            <person name="Wang Q."/>
            <person name="Wang P."/>
            <person name="Zhang Y."/>
            <person name="Cai C."/>
            <person name="Xu Y."/>
            <person name="Wang K."/>
            <person name="Zhou Z."/>
            <person name="Wang C."/>
            <person name="Geng S."/>
            <person name="Li B."/>
            <person name="Dong Q."/>
            <person name="Hou Y."/>
            <person name="Wang H."/>
            <person name="Ai P."/>
            <person name="Liu Z."/>
            <person name="Yi F."/>
            <person name="Sun M."/>
            <person name="An G."/>
            <person name="Cheng J."/>
            <person name="Zhang Y."/>
            <person name="Shi Q."/>
            <person name="Xie Y."/>
            <person name="Shi X."/>
            <person name="Chang Y."/>
            <person name="Huang F."/>
            <person name="Chen Y."/>
            <person name="Hong S."/>
            <person name="Mi L."/>
            <person name="Sun Q."/>
            <person name="Zhang L."/>
            <person name="Zhou B."/>
            <person name="Peng R."/>
            <person name="Zhang X."/>
            <person name="Liu F."/>
        </authorList>
    </citation>
    <scope>NUCLEOTIDE SEQUENCE [LARGE SCALE GENOMIC DNA]</scope>
    <source>
        <strain evidence="2">cv. PA1801</strain>
    </source>
</reference>
<sequence>MKSISWNVRGLGSLQTTRRLQYFLKQQNSHMVFLMETKIDKQRMERVRKSCGFLNGIEIEAEGSRGGLCLAWKEDINVTLRSFSKNRIDVMVKEENSYEEWRFTEIGGRSQSTMASKRGFQ</sequence>
<evidence type="ECO:0000313" key="2">
    <source>
        <dbReference type="Proteomes" id="UP000325315"/>
    </source>
</evidence>
<dbReference type="Proteomes" id="UP000325315">
    <property type="component" value="Unassembled WGS sequence"/>
</dbReference>
<dbReference type="AlphaFoldDB" id="A0A5B6WV34"/>
<dbReference type="InterPro" id="IPR036691">
    <property type="entry name" value="Endo/exonu/phosph_ase_sf"/>
</dbReference>
<dbReference type="EMBL" id="SMMG02000002">
    <property type="protein sequence ID" value="KAA3485196.1"/>
    <property type="molecule type" value="Genomic_DNA"/>
</dbReference>